<evidence type="ECO:0000313" key="1">
    <source>
        <dbReference type="EMBL" id="KAK8065202.1"/>
    </source>
</evidence>
<protein>
    <submittedName>
        <fullName evidence="1">Uncharacterized protein</fullName>
    </submittedName>
</protein>
<name>A0ABR1V210_9PEZI</name>
<organism evidence="1 2">
    <name type="scientific">Apiospora hydei</name>
    <dbReference type="NCBI Taxonomy" id="1337664"/>
    <lineage>
        <taxon>Eukaryota</taxon>
        <taxon>Fungi</taxon>
        <taxon>Dikarya</taxon>
        <taxon>Ascomycota</taxon>
        <taxon>Pezizomycotina</taxon>
        <taxon>Sordariomycetes</taxon>
        <taxon>Xylariomycetidae</taxon>
        <taxon>Amphisphaeriales</taxon>
        <taxon>Apiosporaceae</taxon>
        <taxon>Apiospora</taxon>
    </lineage>
</organism>
<dbReference type="EMBL" id="JAQQWN010000009">
    <property type="protein sequence ID" value="KAK8065202.1"/>
    <property type="molecule type" value="Genomic_DNA"/>
</dbReference>
<dbReference type="GeneID" id="92049324"/>
<reference evidence="1 2" key="1">
    <citation type="submission" date="2023-01" db="EMBL/GenBank/DDBJ databases">
        <title>Analysis of 21 Apiospora genomes using comparative genomics revels a genus with tremendous synthesis potential of carbohydrate active enzymes and secondary metabolites.</title>
        <authorList>
            <person name="Sorensen T."/>
        </authorList>
    </citation>
    <scope>NUCLEOTIDE SEQUENCE [LARGE SCALE GENOMIC DNA]</scope>
    <source>
        <strain evidence="1 2">CBS 114990</strain>
    </source>
</reference>
<comment type="caution">
    <text evidence="1">The sequence shown here is derived from an EMBL/GenBank/DDBJ whole genome shotgun (WGS) entry which is preliminary data.</text>
</comment>
<dbReference type="Proteomes" id="UP001433268">
    <property type="component" value="Unassembled WGS sequence"/>
</dbReference>
<proteinExistence type="predicted"/>
<sequence>MAMPPSQILLFDQPRSAAQLLGRILSKQPNLQILDNTFGPARGAQVEWLMGEAWADGMSSDARSAFDRAIEKGVSAWRLALQDCRDKGKTLLLQDHPFSLVSPEKVLKVIHNPSPTESEIVAAGVAAAGGDSGNNIGKSSSDERGKGALCDALLESIDSVNPIPDDLLFASGTIPVLTIRDPRLAVPSAYRVLGALGLPAAAAGPTS</sequence>
<accession>A0ABR1V210</accession>
<keyword evidence="2" id="KW-1185">Reference proteome</keyword>
<dbReference type="RefSeq" id="XP_066661956.1">
    <property type="nucleotide sequence ID" value="XM_066816264.1"/>
</dbReference>
<gene>
    <name evidence="1" type="ORF">PG997_011949</name>
</gene>
<evidence type="ECO:0000313" key="2">
    <source>
        <dbReference type="Proteomes" id="UP001433268"/>
    </source>
</evidence>